<dbReference type="AlphaFoldDB" id="A0A0J8BQK7"/>
<dbReference type="Proteomes" id="UP000037432">
    <property type="component" value="Unassembled WGS sequence"/>
</dbReference>
<feature type="region of interest" description="Disordered" evidence="3">
    <location>
        <begin position="248"/>
        <end position="273"/>
    </location>
</feature>
<proteinExistence type="inferred from homology"/>
<sequence>MAVPRSSPASPWIRRYAPAPDAPVRLACLPHAGGSAAFYSGVARTLSPRVDVLAVQYPGRLERRREPLMESLTELADALVDELLPWADRDLALFGHSLGAMVGFEVARRLEARGRPPVALLVSGRGAPSRHRREFTERPADPILIQQLRRLGGTDPRVFDNEDLVELALPVLRADYELVESYQYRPGPPLSCPVTALNGEDDPKVTPADIEAWREHTTAAFDSVTYPGGHFYLVDRPAEVTGAIADRLARRAGPRRGAPSTAGATRSAGEATE</sequence>
<dbReference type="InterPro" id="IPR020802">
    <property type="entry name" value="TesA-like"/>
</dbReference>
<reference evidence="5 6" key="1">
    <citation type="submission" date="2015-06" db="EMBL/GenBank/DDBJ databases">
        <authorList>
            <person name="Ju K.-S."/>
            <person name="Doroghazi J.R."/>
            <person name="Metcalf W.W."/>
        </authorList>
    </citation>
    <scope>NUCLEOTIDE SEQUENCE [LARGE SCALE GENOMIC DNA]</scope>
    <source>
        <strain evidence="5 6">NRRL 3414</strain>
    </source>
</reference>
<gene>
    <name evidence="5" type="ORF">ACM01_41265</name>
</gene>
<feature type="domain" description="Thioesterase TesA-like" evidence="4">
    <location>
        <begin position="27"/>
        <end position="248"/>
    </location>
</feature>
<evidence type="ECO:0000256" key="2">
    <source>
        <dbReference type="ARBA" id="ARBA00022801"/>
    </source>
</evidence>
<evidence type="ECO:0000259" key="4">
    <source>
        <dbReference type="SMART" id="SM00824"/>
    </source>
</evidence>
<keyword evidence="2 5" id="KW-0378">Hydrolase</keyword>
<dbReference type="InterPro" id="IPR029058">
    <property type="entry name" value="AB_hydrolase_fold"/>
</dbReference>
<dbReference type="GO" id="GO:0008610">
    <property type="term" value="P:lipid biosynthetic process"/>
    <property type="evidence" value="ECO:0007669"/>
    <property type="project" value="TreeGrafter"/>
</dbReference>
<dbReference type="InterPro" id="IPR001031">
    <property type="entry name" value="Thioesterase"/>
</dbReference>
<dbReference type="PANTHER" id="PTHR11487:SF0">
    <property type="entry name" value="S-ACYL FATTY ACID SYNTHASE THIOESTERASE, MEDIUM CHAIN"/>
    <property type="match status" value="1"/>
</dbReference>
<comment type="caution">
    <text evidence="5">The sequence shown here is derived from an EMBL/GenBank/DDBJ whole genome shotgun (WGS) entry which is preliminary data.</text>
</comment>
<protein>
    <submittedName>
        <fullName evidence="5">Oleoyl-ACP hydrolase</fullName>
    </submittedName>
</protein>
<dbReference type="EMBL" id="LFNT01000090">
    <property type="protein sequence ID" value="KMS67850.1"/>
    <property type="molecule type" value="Genomic_DNA"/>
</dbReference>
<evidence type="ECO:0000256" key="3">
    <source>
        <dbReference type="SAM" id="MobiDB-lite"/>
    </source>
</evidence>
<dbReference type="PATRIC" id="fig|1938.3.peg.9671"/>
<dbReference type="SUPFAM" id="SSF53474">
    <property type="entry name" value="alpha/beta-Hydrolases"/>
    <property type="match status" value="1"/>
</dbReference>
<dbReference type="GO" id="GO:0016787">
    <property type="term" value="F:hydrolase activity"/>
    <property type="evidence" value="ECO:0007669"/>
    <property type="project" value="UniProtKB-KW"/>
</dbReference>
<dbReference type="OrthoDB" id="8480037at2"/>
<dbReference type="SMART" id="SM00824">
    <property type="entry name" value="PKS_TE"/>
    <property type="match status" value="1"/>
</dbReference>
<accession>A0A0J8BQK7</accession>
<evidence type="ECO:0000313" key="5">
    <source>
        <dbReference type="EMBL" id="KMS67850.1"/>
    </source>
</evidence>
<dbReference type="Pfam" id="PF00975">
    <property type="entry name" value="Thioesterase"/>
    <property type="match status" value="1"/>
</dbReference>
<evidence type="ECO:0000256" key="1">
    <source>
        <dbReference type="ARBA" id="ARBA00007169"/>
    </source>
</evidence>
<name>A0A0J8BQK7_STRVR</name>
<dbReference type="InterPro" id="IPR012223">
    <property type="entry name" value="TEII"/>
</dbReference>
<organism evidence="5 6">
    <name type="scientific">Streptomyces viridochromogenes</name>
    <dbReference type="NCBI Taxonomy" id="1938"/>
    <lineage>
        <taxon>Bacteria</taxon>
        <taxon>Bacillati</taxon>
        <taxon>Actinomycetota</taxon>
        <taxon>Actinomycetes</taxon>
        <taxon>Kitasatosporales</taxon>
        <taxon>Streptomycetaceae</taxon>
        <taxon>Streptomyces</taxon>
    </lineage>
</organism>
<evidence type="ECO:0000313" key="6">
    <source>
        <dbReference type="Proteomes" id="UP000037432"/>
    </source>
</evidence>
<feature type="compositionally biased region" description="Low complexity" evidence="3">
    <location>
        <begin position="255"/>
        <end position="264"/>
    </location>
</feature>
<dbReference type="RefSeq" id="WP_048586624.1">
    <property type="nucleotide sequence ID" value="NZ_LFNT01000090.1"/>
</dbReference>
<comment type="similarity">
    <text evidence="1">Belongs to the thioesterase family.</text>
</comment>
<dbReference type="PANTHER" id="PTHR11487">
    <property type="entry name" value="THIOESTERASE"/>
    <property type="match status" value="1"/>
</dbReference>
<dbReference type="Gene3D" id="3.40.50.1820">
    <property type="entry name" value="alpha/beta hydrolase"/>
    <property type="match status" value="1"/>
</dbReference>